<reference evidence="7 8" key="1">
    <citation type="submission" date="2019-08" db="EMBL/GenBank/DDBJ databases">
        <title>Parahaliea maris sp. nov., isolated from the surface seawater.</title>
        <authorList>
            <person name="Liu Y."/>
        </authorList>
    </citation>
    <scope>NUCLEOTIDE SEQUENCE [LARGE SCALE GENOMIC DNA]</scope>
    <source>
        <strain evidence="7 8">S2-26</strain>
    </source>
</reference>
<feature type="transmembrane region" description="Helical" evidence="6">
    <location>
        <begin position="39"/>
        <end position="60"/>
    </location>
</feature>
<name>A0A5C8ZN86_9GAMM</name>
<feature type="transmembrane region" description="Helical" evidence="6">
    <location>
        <begin position="167"/>
        <end position="187"/>
    </location>
</feature>
<dbReference type="GO" id="GO:0016020">
    <property type="term" value="C:membrane"/>
    <property type="evidence" value="ECO:0007669"/>
    <property type="project" value="UniProtKB-SubCell"/>
</dbReference>
<evidence type="ECO:0000256" key="1">
    <source>
        <dbReference type="ARBA" id="ARBA00004141"/>
    </source>
</evidence>
<evidence type="ECO:0000256" key="2">
    <source>
        <dbReference type="ARBA" id="ARBA00006117"/>
    </source>
</evidence>
<keyword evidence="3 6" id="KW-0812">Transmembrane</keyword>
<evidence type="ECO:0000256" key="6">
    <source>
        <dbReference type="SAM" id="Phobius"/>
    </source>
</evidence>
<keyword evidence="8" id="KW-1185">Reference proteome</keyword>
<feature type="transmembrane region" description="Helical" evidence="6">
    <location>
        <begin position="313"/>
        <end position="333"/>
    </location>
</feature>
<comment type="caution">
    <text evidence="7">The sequence shown here is derived from an EMBL/GenBank/DDBJ whole genome shotgun (WGS) entry which is preliminary data.</text>
</comment>
<dbReference type="OrthoDB" id="110585at2"/>
<dbReference type="AlphaFoldDB" id="A0A5C8ZN86"/>
<feature type="transmembrane region" description="Helical" evidence="6">
    <location>
        <begin position="137"/>
        <end position="155"/>
    </location>
</feature>
<keyword evidence="4 6" id="KW-1133">Transmembrane helix</keyword>
<sequence length="337" mass="35619">MFIVESYAVAVALCFVTMLCWGSWANTQKMATQEWRFQHFYWDYSIGVVLLALLMAFTLGSSGEQGRSFIPDISQADGNAIAMALLGGAVFNFANILLVIAIDIAGMAVAFPVGIGLALVIGVIANYDPAQVHNPTLLFIGVALVVVAIVIDALIYRKIPGEKAANVGKGLAISIVAGIAMGFFYRFVAQSMSFNFSAPEAGLMTPYSAGVVFAIGLLLSNLLFLLPLMYKPVTGEVAPPGEYFSRGTPRLHIVGMLGGAIWATGFCFNIIAAGKAGYAVSYGLGQGATMVAAFWGVFIWKEFRDTPAGTGKLIGAMFACFLVGLGLIIYSNLQGAG</sequence>
<feature type="transmembrane region" description="Helical" evidence="6">
    <location>
        <begin position="6"/>
        <end position="27"/>
    </location>
</feature>
<feature type="transmembrane region" description="Helical" evidence="6">
    <location>
        <begin position="207"/>
        <end position="230"/>
    </location>
</feature>
<proteinExistence type="inferred from homology"/>
<dbReference type="GO" id="GO:0015144">
    <property type="term" value="F:carbohydrate transmembrane transporter activity"/>
    <property type="evidence" value="ECO:0007669"/>
    <property type="project" value="InterPro"/>
</dbReference>
<evidence type="ECO:0000313" key="7">
    <source>
        <dbReference type="EMBL" id="TXS89966.1"/>
    </source>
</evidence>
<dbReference type="EMBL" id="VRYZ01000007">
    <property type="protein sequence ID" value="TXS89966.1"/>
    <property type="molecule type" value="Genomic_DNA"/>
</dbReference>
<dbReference type="PANTHER" id="PTHR16119:SF17">
    <property type="entry name" value="TRANSMEMBRANE PROTEIN 144"/>
    <property type="match status" value="1"/>
</dbReference>
<evidence type="ECO:0000256" key="3">
    <source>
        <dbReference type="ARBA" id="ARBA00022692"/>
    </source>
</evidence>
<organism evidence="7 8">
    <name type="scientific">Parahaliea aestuarii</name>
    <dbReference type="NCBI Taxonomy" id="1852021"/>
    <lineage>
        <taxon>Bacteria</taxon>
        <taxon>Pseudomonadati</taxon>
        <taxon>Pseudomonadota</taxon>
        <taxon>Gammaproteobacteria</taxon>
        <taxon>Cellvibrionales</taxon>
        <taxon>Halieaceae</taxon>
        <taxon>Parahaliea</taxon>
    </lineage>
</organism>
<comment type="subcellular location">
    <subcellularLocation>
        <location evidence="1">Membrane</location>
        <topology evidence="1">Multi-pass membrane protein</topology>
    </subcellularLocation>
</comment>
<gene>
    <name evidence="7" type="ORF">FVW59_15245</name>
</gene>
<evidence type="ECO:0000256" key="4">
    <source>
        <dbReference type="ARBA" id="ARBA00022989"/>
    </source>
</evidence>
<evidence type="ECO:0000313" key="8">
    <source>
        <dbReference type="Proteomes" id="UP000321933"/>
    </source>
</evidence>
<feature type="transmembrane region" description="Helical" evidence="6">
    <location>
        <begin position="80"/>
        <end position="100"/>
    </location>
</feature>
<dbReference type="PANTHER" id="PTHR16119">
    <property type="entry name" value="TRANSMEMBRANE PROTEIN 144"/>
    <property type="match status" value="1"/>
</dbReference>
<feature type="transmembrane region" description="Helical" evidence="6">
    <location>
        <begin position="107"/>
        <end position="125"/>
    </location>
</feature>
<dbReference type="InterPro" id="IPR010651">
    <property type="entry name" value="Sugar_transport"/>
</dbReference>
<keyword evidence="5 6" id="KW-0472">Membrane</keyword>
<accession>A0A5C8ZN86</accession>
<evidence type="ECO:0000256" key="5">
    <source>
        <dbReference type="ARBA" id="ARBA00023136"/>
    </source>
</evidence>
<feature type="transmembrane region" description="Helical" evidence="6">
    <location>
        <begin position="279"/>
        <end position="301"/>
    </location>
</feature>
<protein>
    <submittedName>
        <fullName evidence="7">Multidrug DMT transporter permease</fullName>
    </submittedName>
</protein>
<dbReference type="Proteomes" id="UP000321933">
    <property type="component" value="Unassembled WGS sequence"/>
</dbReference>
<dbReference type="Pfam" id="PF07168">
    <property type="entry name" value="Ureide_permease"/>
    <property type="match status" value="2"/>
</dbReference>
<feature type="transmembrane region" description="Helical" evidence="6">
    <location>
        <begin position="251"/>
        <end position="273"/>
    </location>
</feature>
<dbReference type="InterPro" id="IPR009834">
    <property type="entry name" value="Ureide_permease"/>
</dbReference>
<comment type="similarity">
    <text evidence="2">Belongs to the GRP transporter (TC 2.A.7.5) family.</text>
</comment>
<dbReference type="RefSeq" id="WP_148065228.1">
    <property type="nucleotide sequence ID" value="NZ_VRYZ01000007.1"/>
</dbReference>